<evidence type="ECO:0000313" key="1">
    <source>
        <dbReference type="EMBL" id="KAG0705548.1"/>
    </source>
</evidence>
<sequence length="216" mass="24103">MSLSFHPSLFPSSISFRTTLTNLYSPVLSFSTCLIFLFPHRTERNDIASLHGARVCDGATEGPPPPPSIKQSSLRVGEDCMMYRCMECGEALEEFSNDDLALCIIILSTFVYRQPGLAAPLLPRMLKTVARVAGSEMFSWQYESSVHLPGSATSIGRQFLRCVLHQLAPNQIFNQIFNTNIEESERVQLFKTLAQALTDFNELNPSAPIQLLLEDI</sequence>
<dbReference type="EMBL" id="JACEEZ010025022">
    <property type="protein sequence ID" value="KAG0705548.1"/>
    <property type="molecule type" value="Genomic_DNA"/>
</dbReference>
<accession>A0A8J4XL07</accession>
<dbReference type="AlphaFoldDB" id="A0A8J4XL07"/>
<dbReference type="InterPro" id="IPR024855">
    <property type="entry name" value="UNC79"/>
</dbReference>
<dbReference type="PANTHER" id="PTHR21696:SF2">
    <property type="entry name" value="PROTEIN UNC-79 HOMOLOG"/>
    <property type="match status" value="1"/>
</dbReference>
<dbReference type="OrthoDB" id="6270916at2759"/>
<organism evidence="1 2">
    <name type="scientific">Chionoecetes opilio</name>
    <name type="common">Atlantic snow crab</name>
    <name type="synonym">Cancer opilio</name>
    <dbReference type="NCBI Taxonomy" id="41210"/>
    <lineage>
        <taxon>Eukaryota</taxon>
        <taxon>Metazoa</taxon>
        <taxon>Ecdysozoa</taxon>
        <taxon>Arthropoda</taxon>
        <taxon>Crustacea</taxon>
        <taxon>Multicrustacea</taxon>
        <taxon>Malacostraca</taxon>
        <taxon>Eumalacostraca</taxon>
        <taxon>Eucarida</taxon>
        <taxon>Decapoda</taxon>
        <taxon>Pleocyemata</taxon>
        <taxon>Brachyura</taxon>
        <taxon>Eubrachyura</taxon>
        <taxon>Majoidea</taxon>
        <taxon>Majidae</taxon>
        <taxon>Chionoecetes</taxon>
    </lineage>
</organism>
<evidence type="ECO:0000313" key="2">
    <source>
        <dbReference type="Proteomes" id="UP000770661"/>
    </source>
</evidence>
<dbReference type="PANTHER" id="PTHR21696">
    <property type="entry name" value="PROTEIN UNC-79 HOMOLOG"/>
    <property type="match status" value="1"/>
</dbReference>
<keyword evidence="2" id="KW-1185">Reference proteome</keyword>
<protein>
    <submittedName>
        <fullName evidence="1">Protein unc-79</fullName>
    </submittedName>
</protein>
<proteinExistence type="predicted"/>
<reference evidence="1" key="1">
    <citation type="submission" date="2020-07" db="EMBL/GenBank/DDBJ databases">
        <title>The High-quality genome of the commercially important snow crab, Chionoecetes opilio.</title>
        <authorList>
            <person name="Jeong J.-H."/>
            <person name="Ryu S."/>
        </authorList>
    </citation>
    <scope>NUCLEOTIDE SEQUENCE</scope>
    <source>
        <strain evidence="1">MADBK_172401_WGS</strain>
        <tissue evidence="1">Digestive gland</tissue>
    </source>
</reference>
<gene>
    <name evidence="1" type="primary">UNC79_0</name>
    <name evidence="1" type="ORF">GWK47_024458</name>
</gene>
<name>A0A8J4XL07_CHIOP</name>
<dbReference type="Proteomes" id="UP000770661">
    <property type="component" value="Unassembled WGS sequence"/>
</dbReference>
<comment type="caution">
    <text evidence="1">The sequence shown here is derived from an EMBL/GenBank/DDBJ whole genome shotgun (WGS) entry which is preliminary data.</text>
</comment>